<dbReference type="VEuPathDB" id="FungiDB:FPRO_09982"/>
<dbReference type="AlphaFoldDB" id="A0A1L7VQD9"/>
<dbReference type="RefSeq" id="XP_031083270.1">
    <property type="nucleotide sequence ID" value="XM_031233432.1"/>
</dbReference>
<accession>A0A1L7VQD9</accession>
<organism evidence="2 3">
    <name type="scientific">Fusarium proliferatum (strain ET1)</name>
    <name type="common">Orchid endophyte fungus</name>
    <dbReference type="NCBI Taxonomy" id="1227346"/>
    <lineage>
        <taxon>Eukaryota</taxon>
        <taxon>Fungi</taxon>
        <taxon>Dikarya</taxon>
        <taxon>Ascomycota</taxon>
        <taxon>Pezizomycotina</taxon>
        <taxon>Sordariomycetes</taxon>
        <taxon>Hypocreomycetidae</taxon>
        <taxon>Hypocreales</taxon>
        <taxon>Nectriaceae</taxon>
        <taxon>Fusarium</taxon>
        <taxon>Fusarium fujikuroi species complex</taxon>
    </lineage>
</organism>
<sequence length="95" mass="9804">MKFSTVATLAFATSSLGAAIEPRGRVGVVLVTCPTEGSPVTASQMAGVYSRACINIWHCEHSVAPIQANNEWVGSCINCPSNIPAASDGCILAPQ</sequence>
<feature type="chain" id="PRO_5012882808" evidence="1">
    <location>
        <begin position="20"/>
        <end position="95"/>
    </location>
</feature>
<evidence type="ECO:0000313" key="3">
    <source>
        <dbReference type="Proteomes" id="UP000183971"/>
    </source>
</evidence>
<proteinExistence type="predicted"/>
<evidence type="ECO:0000313" key="2">
    <source>
        <dbReference type="EMBL" id="CZR42679.1"/>
    </source>
</evidence>
<gene>
    <name evidence="2" type="ORF">FPRO_09982</name>
</gene>
<name>A0A1L7VQD9_FUSPR</name>
<keyword evidence="1" id="KW-0732">Signal</keyword>
<feature type="signal peptide" evidence="1">
    <location>
        <begin position="1"/>
        <end position="19"/>
    </location>
</feature>
<keyword evidence="3" id="KW-1185">Reference proteome</keyword>
<comment type="caution">
    <text evidence="2">The sequence shown here is derived from an EMBL/GenBank/DDBJ whole genome shotgun (WGS) entry which is preliminary data.</text>
</comment>
<reference evidence="3" key="1">
    <citation type="journal article" date="2016" name="Genome Biol. Evol.">
        <title>Comparative 'omics' of the Fusarium fujikuroi species complex highlights differences in genetic potential and metabolite synthesis.</title>
        <authorList>
            <person name="Niehaus E.-M."/>
            <person name="Muensterkoetter M."/>
            <person name="Proctor R.H."/>
            <person name="Brown D.W."/>
            <person name="Sharon A."/>
            <person name="Idan Y."/>
            <person name="Oren-Young L."/>
            <person name="Sieber C.M."/>
            <person name="Novak O."/>
            <person name="Pencik A."/>
            <person name="Tarkowska D."/>
            <person name="Hromadova K."/>
            <person name="Freeman S."/>
            <person name="Maymon M."/>
            <person name="Elazar M."/>
            <person name="Youssef S.A."/>
            <person name="El-Shabrawy E.S.M."/>
            <person name="Shalaby A.B.A."/>
            <person name="Houterman P."/>
            <person name="Brock N.L."/>
            <person name="Burkhardt I."/>
            <person name="Tsavkelova E.A."/>
            <person name="Dickschat J.S."/>
            <person name="Galuszka P."/>
            <person name="Gueldener U."/>
            <person name="Tudzynski B."/>
        </authorList>
    </citation>
    <scope>NUCLEOTIDE SEQUENCE [LARGE SCALE GENOMIC DNA]</scope>
    <source>
        <strain evidence="3">ET1</strain>
    </source>
</reference>
<dbReference type="GeneID" id="42054854"/>
<evidence type="ECO:0000256" key="1">
    <source>
        <dbReference type="SAM" id="SignalP"/>
    </source>
</evidence>
<dbReference type="Proteomes" id="UP000183971">
    <property type="component" value="Unassembled WGS sequence"/>
</dbReference>
<dbReference type="EMBL" id="FJOF01000006">
    <property type="protein sequence ID" value="CZR42679.1"/>
    <property type="molecule type" value="Genomic_DNA"/>
</dbReference>
<protein>
    <submittedName>
        <fullName evidence="2">Uncharacterized protein</fullName>
    </submittedName>
</protein>